<dbReference type="AlphaFoldDB" id="A0A220MIN9"/>
<accession>A0A220MIN9</accession>
<dbReference type="EMBL" id="CP018145">
    <property type="protein sequence ID" value="ASJ54755.1"/>
    <property type="molecule type" value="Genomic_DNA"/>
</dbReference>
<evidence type="ECO:0000313" key="2">
    <source>
        <dbReference type="Proteomes" id="UP000197781"/>
    </source>
</evidence>
<protein>
    <submittedName>
        <fullName evidence="1">Uncharacterized protein</fullName>
    </submittedName>
</protein>
<name>A0A220MIN9_9BACL</name>
<sequence length="210" mass="24627">MPTYYYFTCLKCRTRGGVFGEQAWGWGNFDMIESFKYLAHHIRTCGEDSIRVISEDVDDYVDQLHGEYNTFLEQTKHIFPHSKDWEFLDRWKTLKVEEMKLKWVEENRIMYPDDRMKICGVLDTVDILKEVAGRVSFSASVTDDDGKVWKIVADMHELPILKHEYIIIGVMQEHSILGEVIEVYKMIPRVAVQEERGNNHDSGDNRTITN</sequence>
<gene>
    <name evidence="1" type="ORF">BP422_14950</name>
</gene>
<organism evidence="1 2">
    <name type="scientific">Brevibacillus formosus</name>
    <dbReference type="NCBI Taxonomy" id="54913"/>
    <lineage>
        <taxon>Bacteria</taxon>
        <taxon>Bacillati</taxon>
        <taxon>Bacillota</taxon>
        <taxon>Bacilli</taxon>
        <taxon>Bacillales</taxon>
        <taxon>Paenibacillaceae</taxon>
        <taxon>Brevibacillus</taxon>
    </lineage>
</organism>
<reference evidence="1 2" key="1">
    <citation type="submission" date="2016-11" db="EMBL/GenBank/DDBJ databases">
        <authorList>
            <person name="Jaros S."/>
            <person name="Januszkiewicz K."/>
            <person name="Wedrychowicz H."/>
        </authorList>
    </citation>
    <scope>NUCLEOTIDE SEQUENCE [LARGE SCALE GENOMIC DNA]</scope>
    <source>
        <strain evidence="1 2">NF2</strain>
    </source>
</reference>
<proteinExistence type="predicted"/>
<evidence type="ECO:0000313" key="1">
    <source>
        <dbReference type="EMBL" id="ASJ54755.1"/>
    </source>
</evidence>
<dbReference type="Proteomes" id="UP000197781">
    <property type="component" value="Chromosome"/>
</dbReference>
<dbReference type="KEGG" id="bfm:BP422_14950"/>